<comment type="similarity">
    <text evidence="5">Belongs to the class-IV pyridoxal-phosphate-dependent aminotransferase family.</text>
</comment>
<comment type="catalytic activity">
    <reaction evidence="9">
        <text>L-valine + 2-oxoglutarate = 3-methyl-2-oxobutanoate + L-glutamate</text>
        <dbReference type="Rhea" id="RHEA:24813"/>
        <dbReference type="ChEBI" id="CHEBI:11851"/>
        <dbReference type="ChEBI" id="CHEBI:16810"/>
        <dbReference type="ChEBI" id="CHEBI:29985"/>
        <dbReference type="ChEBI" id="CHEBI:57762"/>
        <dbReference type="EC" id="2.6.1.42"/>
    </reaction>
</comment>
<comment type="pathway">
    <text evidence="4">Amino-acid biosynthesis; L-leucine biosynthesis; L-leucine from 3-methyl-2-oxobutanoate: step 4/4.</text>
</comment>
<evidence type="ECO:0000256" key="3">
    <source>
        <dbReference type="ARBA" id="ARBA00004931"/>
    </source>
</evidence>
<dbReference type="Gene3D" id="3.20.10.10">
    <property type="entry name" value="D-amino Acid Aminotransferase, subunit A, domain 2"/>
    <property type="match status" value="1"/>
</dbReference>
<evidence type="ECO:0000256" key="2">
    <source>
        <dbReference type="ARBA" id="ARBA00004824"/>
    </source>
</evidence>
<comment type="pathway">
    <text evidence="2">Amino-acid biosynthesis; L-isoleucine biosynthesis; L-isoleucine from 2-oxobutanoate: step 4/4.</text>
</comment>
<keyword evidence="12" id="KW-0032">Aminotransferase</keyword>
<evidence type="ECO:0000256" key="6">
    <source>
        <dbReference type="ARBA" id="ARBA00013053"/>
    </source>
</evidence>
<dbReference type="InterPro" id="IPR050571">
    <property type="entry name" value="Class-IV_PLP-Dep_Aminotrnsfr"/>
</dbReference>
<evidence type="ECO:0000256" key="8">
    <source>
        <dbReference type="ARBA" id="ARBA00023304"/>
    </source>
</evidence>
<comment type="pathway">
    <text evidence="3">Amino-acid biosynthesis; L-valine biosynthesis; L-valine from pyruvate: step 4/4.</text>
</comment>
<dbReference type="Proteomes" id="UP000194641">
    <property type="component" value="Unassembled WGS sequence"/>
</dbReference>
<dbReference type="SUPFAM" id="SSF56752">
    <property type="entry name" value="D-aminoacid aminotransferase-like PLP-dependent enzymes"/>
    <property type="match status" value="1"/>
</dbReference>
<proteinExistence type="inferred from homology"/>
<protein>
    <recommendedName>
        <fullName evidence="7">Probable branched-chain-amino-acid aminotransferase</fullName>
        <ecNumber evidence="6">2.6.1.42</ecNumber>
    </recommendedName>
</protein>
<gene>
    <name evidence="12" type="ORF">HK17_12355</name>
</gene>
<keyword evidence="8" id="KW-0100">Branched-chain amino acid biosynthesis</keyword>
<dbReference type="AlphaFoldDB" id="A0A252AXW3"/>
<keyword evidence="12" id="KW-0808">Transferase</keyword>
<comment type="function">
    <text evidence="1">Acts on leucine, isoleucine and valine.</text>
</comment>
<accession>A0A252AXW3</accession>
<name>A0A252AXW3_9PROT</name>
<dbReference type="Pfam" id="PF01063">
    <property type="entry name" value="Aminotran_4"/>
    <property type="match status" value="1"/>
</dbReference>
<comment type="caution">
    <text evidence="12">The sequence shown here is derived from an EMBL/GenBank/DDBJ whole genome shotgun (WGS) entry which is preliminary data.</text>
</comment>
<organism evidence="12 13">
    <name type="scientific">Acetobacter indonesiensis</name>
    <dbReference type="NCBI Taxonomy" id="104101"/>
    <lineage>
        <taxon>Bacteria</taxon>
        <taxon>Pseudomonadati</taxon>
        <taxon>Pseudomonadota</taxon>
        <taxon>Alphaproteobacteria</taxon>
        <taxon>Acetobacterales</taxon>
        <taxon>Acetobacteraceae</taxon>
        <taxon>Acetobacter</taxon>
    </lineage>
</organism>
<keyword evidence="8" id="KW-0028">Amino-acid biosynthesis</keyword>
<dbReference type="GO" id="GO:0004084">
    <property type="term" value="F:branched-chain-amino-acid transaminase activity"/>
    <property type="evidence" value="ECO:0007669"/>
    <property type="project" value="UniProtKB-EC"/>
</dbReference>
<dbReference type="InterPro" id="IPR036038">
    <property type="entry name" value="Aminotransferase-like"/>
</dbReference>
<dbReference type="InterPro" id="IPR043132">
    <property type="entry name" value="BCAT-like_C"/>
</dbReference>
<dbReference type="PANTHER" id="PTHR42743">
    <property type="entry name" value="AMINO-ACID AMINOTRANSFERASE"/>
    <property type="match status" value="1"/>
</dbReference>
<dbReference type="GO" id="GO:0009082">
    <property type="term" value="P:branched-chain amino acid biosynthetic process"/>
    <property type="evidence" value="ECO:0007669"/>
    <property type="project" value="UniProtKB-KW"/>
</dbReference>
<dbReference type="EC" id="2.6.1.42" evidence="6"/>
<evidence type="ECO:0000313" key="12">
    <source>
        <dbReference type="EMBL" id="OUI96394.1"/>
    </source>
</evidence>
<dbReference type="Gene3D" id="3.30.470.10">
    <property type="match status" value="1"/>
</dbReference>
<comment type="catalytic activity">
    <reaction evidence="11">
        <text>L-leucine + 2-oxoglutarate = 4-methyl-2-oxopentanoate + L-glutamate</text>
        <dbReference type="Rhea" id="RHEA:18321"/>
        <dbReference type="ChEBI" id="CHEBI:16810"/>
        <dbReference type="ChEBI" id="CHEBI:17865"/>
        <dbReference type="ChEBI" id="CHEBI:29985"/>
        <dbReference type="ChEBI" id="CHEBI:57427"/>
        <dbReference type="EC" id="2.6.1.42"/>
    </reaction>
</comment>
<dbReference type="GO" id="GO:0005829">
    <property type="term" value="C:cytosol"/>
    <property type="evidence" value="ECO:0007669"/>
    <property type="project" value="TreeGrafter"/>
</dbReference>
<evidence type="ECO:0000256" key="11">
    <source>
        <dbReference type="ARBA" id="ARBA00049229"/>
    </source>
</evidence>
<dbReference type="RefSeq" id="WP_086658730.1">
    <property type="nucleotide sequence ID" value="NZ_JBJJWX010000001.1"/>
</dbReference>
<evidence type="ECO:0000256" key="1">
    <source>
        <dbReference type="ARBA" id="ARBA00003109"/>
    </source>
</evidence>
<evidence type="ECO:0000256" key="9">
    <source>
        <dbReference type="ARBA" id="ARBA00048212"/>
    </source>
</evidence>
<evidence type="ECO:0000256" key="10">
    <source>
        <dbReference type="ARBA" id="ARBA00048798"/>
    </source>
</evidence>
<dbReference type="EMBL" id="JOPA01000004">
    <property type="protein sequence ID" value="OUI96394.1"/>
    <property type="molecule type" value="Genomic_DNA"/>
</dbReference>
<comment type="catalytic activity">
    <reaction evidence="10">
        <text>L-isoleucine + 2-oxoglutarate = (S)-3-methyl-2-oxopentanoate + L-glutamate</text>
        <dbReference type="Rhea" id="RHEA:24801"/>
        <dbReference type="ChEBI" id="CHEBI:16810"/>
        <dbReference type="ChEBI" id="CHEBI:29985"/>
        <dbReference type="ChEBI" id="CHEBI:35146"/>
        <dbReference type="ChEBI" id="CHEBI:58045"/>
        <dbReference type="EC" id="2.6.1.42"/>
    </reaction>
</comment>
<evidence type="ECO:0000256" key="4">
    <source>
        <dbReference type="ARBA" id="ARBA00005072"/>
    </source>
</evidence>
<dbReference type="InterPro" id="IPR043131">
    <property type="entry name" value="BCAT-like_N"/>
</dbReference>
<evidence type="ECO:0000256" key="5">
    <source>
        <dbReference type="ARBA" id="ARBA00009320"/>
    </source>
</evidence>
<dbReference type="InterPro" id="IPR001544">
    <property type="entry name" value="Aminotrans_IV"/>
</dbReference>
<dbReference type="PANTHER" id="PTHR42743:SF11">
    <property type="entry name" value="AMINODEOXYCHORISMATE LYASE"/>
    <property type="match status" value="1"/>
</dbReference>
<evidence type="ECO:0000313" key="13">
    <source>
        <dbReference type="Proteomes" id="UP000194641"/>
    </source>
</evidence>
<sequence>MSVVWLKGRLCDAHLAHVSVADRGLTLGDGLFETFRVHSGMLRHLDVHMARLQAGAAILDLPVPSLEDVQQAGQALCQANGIQQGSARLTVTRGVGPRGLLPPENPVPTVFMTVTSGVPTCSSVSVLTSKRVRQDEKSILCQMKSLNYLPFILARQEAARAGCGDALILNLAGRVADTTVSTVVIQERGRWLTPAITEGALPGVARAVLLGAGLVAEAEIIPQRVYEAEAVYLINSLGARSVTSLDGRPLSQCQVGFNKLCAVLDIPLSS</sequence>
<evidence type="ECO:0000256" key="7">
    <source>
        <dbReference type="ARBA" id="ARBA00014472"/>
    </source>
</evidence>
<reference evidence="13" key="1">
    <citation type="submission" date="2014-06" db="EMBL/GenBank/DDBJ databases">
        <authorList>
            <person name="Winans N.J."/>
            <person name="Newell P.D."/>
            <person name="Douglas A.E."/>
        </authorList>
    </citation>
    <scope>NUCLEOTIDE SEQUENCE [LARGE SCALE GENOMIC DNA]</scope>
</reference>